<sequence>MSASLCGWVSDDVEGRLKRAFFVWGRLKKGRGVSDDVCDGAVFSTVACVAGCTVFTADARWYGNEGQNLAAAGFQGRLKSFQTTLRGVFAGSA</sequence>
<reference evidence="1" key="1">
    <citation type="submission" date="2020-04" db="EMBL/GenBank/DDBJ databases">
        <title>Deep metagenomics examines the oral microbiome during advanced dental caries in children, revealing novel taxa and co-occurrences with host molecules.</title>
        <authorList>
            <person name="Baker J.L."/>
            <person name="Morton J.T."/>
            <person name="Dinis M."/>
            <person name="Alvarez R."/>
            <person name="Tran N.C."/>
            <person name="Knight R."/>
            <person name="Edlund A."/>
        </authorList>
    </citation>
    <scope>NUCLEOTIDE SEQUENCE</scope>
    <source>
        <strain evidence="1">JCVI_32_bin.62</strain>
    </source>
</reference>
<accession>A0A930GSF7</accession>
<evidence type="ECO:0000313" key="1">
    <source>
        <dbReference type="EMBL" id="MBF1264341.1"/>
    </source>
</evidence>
<dbReference type="Proteomes" id="UP000780345">
    <property type="component" value="Unassembled WGS sequence"/>
</dbReference>
<dbReference type="EMBL" id="JABZQQ010000005">
    <property type="protein sequence ID" value="MBF1264341.1"/>
    <property type="molecule type" value="Genomic_DNA"/>
</dbReference>
<evidence type="ECO:0000313" key="2">
    <source>
        <dbReference type="Proteomes" id="UP000780345"/>
    </source>
</evidence>
<name>A0A930GSF7_NEISI</name>
<comment type="caution">
    <text evidence="1">The sequence shown here is derived from an EMBL/GenBank/DDBJ whole genome shotgun (WGS) entry which is preliminary data.</text>
</comment>
<protein>
    <submittedName>
        <fullName evidence="1">Uncharacterized protein</fullName>
    </submittedName>
</protein>
<gene>
    <name evidence="1" type="ORF">HXM80_01330</name>
</gene>
<dbReference type="AlphaFoldDB" id="A0A930GSF7"/>
<organism evidence="1 2">
    <name type="scientific">Neisseria sicca</name>
    <dbReference type="NCBI Taxonomy" id="490"/>
    <lineage>
        <taxon>Bacteria</taxon>
        <taxon>Pseudomonadati</taxon>
        <taxon>Pseudomonadota</taxon>
        <taxon>Betaproteobacteria</taxon>
        <taxon>Neisseriales</taxon>
        <taxon>Neisseriaceae</taxon>
        <taxon>Neisseria</taxon>
    </lineage>
</organism>
<proteinExistence type="predicted"/>